<dbReference type="SUPFAM" id="SSF81606">
    <property type="entry name" value="PP2C-like"/>
    <property type="match status" value="1"/>
</dbReference>
<reference evidence="3" key="1">
    <citation type="submission" date="2025-08" db="UniProtKB">
        <authorList>
            <consortium name="RefSeq"/>
        </authorList>
    </citation>
    <scope>IDENTIFICATION</scope>
</reference>
<dbReference type="GeneID" id="109692644"/>
<dbReference type="SMART" id="SM00332">
    <property type="entry name" value="PP2Cc"/>
    <property type="match status" value="1"/>
</dbReference>
<dbReference type="InterPro" id="IPR001932">
    <property type="entry name" value="PPM-type_phosphatase-like_dom"/>
</dbReference>
<name>A0A8B7VAI4_CASCN</name>
<dbReference type="InterPro" id="IPR036457">
    <property type="entry name" value="PPM-type-like_dom_sf"/>
</dbReference>
<protein>
    <submittedName>
        <fullName evidence="3">Protein phosphatase 2C-like domain-containing protein 1</fullName>
    </submittedName>
</protein>
<accession>A0A8B7VAI4</accession>
<evidence type="ECO:0000313" key="2">
    <source>
        <dbReference type="Proteomes" id="UP001732720"/>
    </source>
</evidence>
<gene>
    <name evidence="3" type="primary">Pp2d1</name>
</gene>
<organism evidence="3">
    <name type="scientific">Castor canadensis</name>
    <name type="common">American beaver</name>
    <dbReference type="NCBI Taxonomy" id="51338"/>
    <lineage>
        <taxon>Eukaryota</taxon>
        <taxon>Metazoa</taxon>
        <taxon>Chordata</taxon>
        <taxon>Craniata</taxon>
        <taxon>Vertebrata</taxon>
        <taxon>Euteleostomi</taxon>
        <taxon>Mammalia</taxon>
        <taxon>Eutheria</taxon>
        <taxon>Euarchontoglires</taxon>
        <taxon>Glires</taxon>
        <taxon>Rodentia</taxon>
        <taxon>Castorimorpha</taxon>
        <taxon>Castoridae</taxon>
        <taxon>Castor</taxon>
    </lineage>
</organism>
<dbReference type="CDD" id="cd00143">
    <property type="entry name" value="PP2Cc"/>
    <property type="match status" value="1"/>
</dbReference>
<dbReference type="Proteomes" id="UP001732720">
    <property type="component" value="Chromosome 10"/>
</dbReference>
<dbReference type="OrthoDB" id="343114at2759"/>
<evidence type="ECO:0000313" key="3">
    <source>
        <dbReference type="RefSeq" id="XP_020028986.2"/>
    </source>
</evidence>
<proteinExistence type="inferred from homology"/>
<dbReference type="PANTHER" id="PTHR13832:SF837">
    <property type="entry name" value="PROTEIN PHOSPHATASE 2C-LIKE DOMAIN-CONTAINING PROTEIN 1"/>
    <property type="match status" value="1"/>
</dbReference>
<dbReference type="InterPro" id="IPR015655">
    <property type="entry name" value="PP2C"/>
</dbReference>
<dbReference type="GO" id="GO:0004722">
    <property type="term" value="F:protein serine/threonine phosphatase activity"/>
    <property type="evidence" value="ECO:0007669"/>
    <property type="project" value="InterPro"/>
</dbReference>
<dbReference type="PANTHER" id="PTHR13832">
    <property type="entry name" value="PROTEIN PHOSPHATASE 2C"/>
    <property type="match status" value="1"/>
</dbReference>
<dbReference type="CTD" id="151649"/>
<dbReference type="PROSITE" id="PS51746">
    <property type="entry name" value="PPM_2"/>
    <property type="match status" value="1"/>
</dbReference>
<evidence type="ECO:0000256" key="1">
    <source>
        <dbReference type="ARBA" id="ARBA00006702"/>
    </source>
</evidence>
<keyword evidence="2" id="KW-1185">Reference proteome</keyword>
<comment type="similarity">
    <text evidence="1">Belongs to the PP2C family.</text>
</comment>
<dbReference type="RefSeq" id="XP_020028986.2">
    <property type="nucleotide sequence ID" value="XM_020173397.2"/>
</dbReference>
<dbReference type="Pfam" id="PF00481">
    <property type="entry name" value="PP2C"/>
    <property type="match status" value="1"/>
</dbReference>
<dbReference type="KEGG" id="ccan:109692644"/>
<dbReference type="Gene3D" id="3.60.40.10">
    <property type="entry name" value="PPM-type phosphatase domain"/>
    <property type="match status" value="1"/>
</dbReference>
<dbReference type="AlphaFoldDB" id="A0A8B7VAI4"/>
<sequence length="684" mass="78279">MKSRKSSLTSSPRFSLPLPLLFPTNLAAQVEDTEVSQRSQSESKENEQLEKHIEMNNALRVFWKSKKRHIKKSTFESVYEKKHKDMPHRIPIRKRFRKKKSTILEDKDYNEQQDEDGTITFPCSVCNQEIAISNNFLHKKQHEALATLGFQWMGRKKPHPVMIAVQRQFIISKMLSSFMFTEAILQNINNSFELLSKKQIPGYHYKIFDSLGKSSIHSQKICHVLIKGVATCGDRNSTWRAEMNDKFTIMNYFGNKPNVCFFGLFDGHHGASAAELASKELPVLLLHQLSKCDPSFEMTPEQQQIINSFRTVFREEYIAIEDLFSSAHKVRKTQKRGHEDMHKAFAKAFWRMDRLLRLGRKEVSRVRWSGCSAVTCILEGSFKNPFVNDNWRGTNFDTRSFSSQMTPQIISGVLHIANAGNVQAVLCRNGKGFCLTKEHTTQNINERRRLLQNGAVISPNMPCGLLEGQIKTTRGLGFHGNLKLKKFIIPAPQTISVPIDDLCQFLILATNGLWEVFDKKEVTALIITMFQMYKETYDSIIEDKSLSKGSLLLSNSDESIIKSESDIHILFQRKPASKECFLPTKKKIPDSKYSQHSFYNPKNEETLQPETINHEPYSEKKLDRPNTVDGAQTNEKEPHAQSFYEGAAEYVSRELVNAALEAGSRDNITVMVIFLNGSEYQLLT</sequence>